<feature type="compositionally biased region" description="Low complexity" evidence="1">
    <location>
        <begin position="214"/>
        <end position="242"/>
    </location>
</feature>
<feature type="region of interest" description="Disordered" evidence="1">
    <location>
        <begin position="208"/>
        <end position="282"/>
    </location>
</feature>
<proteinExistence type="predicted"/>
<evidence type="ECO:0000313" key="2">
    <source>
        <dbReference type="EMBL" id="NDO88499.1"/>
    </source>
</evidence>
<organism evidence="2 3">
    <name type="scientific">Cellulosimicrobium composti</name>
    <dbReference type="NCBI Taxonomy" id="2672572"/>
    <lineage>
        <taxon>Bacteria</taxon>
        <taxon>Bacillati</taxon>
        <taxon>Actinomycetota</taxon>
        <taxon>Actinomycetes</taxon>
        <taxon>Micrococcales</taxon>
        <taxon>Promicromonosporaceae</taxon>
        <taxon>Cellulosimicrobium</taxon>
    </lineage>
</organism>
<feature type="compositionally biased region" description="Polar residues" evidence="1">
    <location>
        <begin position="262"/>
        <end position="272"/>
    </location>
</feature>
<protein>
    <recommendedName>
        <fullName evidence="4">FHA domain-containing protein</fullName>
    </recommendedName>
</protein>
<evidence type="ECO:0008006" key="4">
    <source>
        <dbReference type="Google" id="ProtNLM"/>
    </source>
</evidence>
<gene>
    <name evidence="2" type="ORF">GYH36_03280</name>
</gene>
<keyword evidence="3" id="KW-1185">Reference proteome</keyword>
<comment type="caution">
    <text evidence="2">The sequence shown here is derived from an EMBL/GenBank/DDBJ whole genome shotgun (WGS) entry which is preliminary data.</text>
</comment>
<dbReference type="Proteomes" id="UP000471672">
    <property type="component" value="Unassembled WGS sequence"/>
</dbReference>
<accession>A0ABX0B6X9</accession>
<evidence type="ECO:0000313" key="3">
    <source>
        <dbReference type="Proteomes" id="UP000471672"/>
    </source>
</evidence>
<dbReference type="EMBL" id="JAAFAN010000007">
    <property type="protein sequence ID" value="NDO88499.1"/>
    <property type="molecule type" value="Genomic_DNA"/>
</dbReference>
<evidence type="ECO:0000256" key="1">
    <source>
        <dbReference type="SAM" id="MobiDB-lite"/>
    </source>
</evidence>
<reference evidence="2 3" key="1">
    <citation type="journal article" date="2021" name="Arch. Microbiol.">
        <title>Cellulosimicrobium fucosivorans sp. nov., isolated from San Elijo Lagoon, contains a fucose metabolic pathway linked to carotenoid production.</title>
        <authorList>
            <person name="Aviles F.A."/>
            <person name="Kyndt J.A."/>
        </authorList>
    </citation>
    <scope>NUCLEOTIDE SEQUENCE [LARGE SCALE GENOMIC DNA]</scope>
    <source>
        <strain evidence="2 3">SE3</strain>
    </source>
</reference>
<dbReference type="RefSeq" id="WP_162289097.1">
    <property type="nucleotide sequence ID" value="NZ_JAAFAN010000007.1"/>
</dbReference>
<sequence>MTSGRREAKMAQGGWSATAVLQVGDVVSERWLIDTESEVTIGRSPRAGLRSPSENGHVPRELARLKHFPIGWMLANSGNTVGGTKAPVRVRGPYIENAEGAEFAPNSMIILQKGEWTLEWDLPIRTVLTLTPLSESSDTVDLAVARDRAHGTSGNQTLRASPVSLTPVQRTRMAALFAYLIRDGSPPENRYRAAADLLGESVEQVKSTARRFSARSTTTHSGSTRQRSTGSTSSEGTWSGSREPSAKTISKTPAETRHRPSSSRATPMTTLRTDGACPRRKPVESLAVDTMIVQPWKDVS</sequence>
<name>A0ABX0B6X9_9MICO</name>